<keyword evidence="7" id="KW-1185">Reference proteome</keyword>
<evidence type="ECO:0000259" key="5">
    <source>
        <dbReference type="PROSITE" id="PS50931"/>
    </source>
</evidence>
<dbReference type="Pfam" id="PF00126">
    <property type="entry name" value="HTH_1"/>
    <property type="match status" value="1"/>
</dbReference>
<dbReference type="GO" id="GO:0003677">
    <property type="term" value="F:DNA binding"/>
    <property type="evidence" value="ECO:0007669"/>
    <property type="project" value="UniProtKB-KW"/>
</dbReference>
<evidence type="ECO:0000256" key="4">
    <source>
        <dbReference type="ARBA" id="ARBA00023163"/>
    </source>
</evidence>
<dbReference type="SUPFAM" id="SSF46785">
    <property type="entry name" value="Winged helix' DNA-binding domain"/>
    <property type="match status" value="1"/>
</dbReference>
<dbReference type="Gene3D" id="3.40.190.10">
    <property type="entry name" value="Periplasmic binding protein-like II"/>
    <property type="match status" value="2"/>
</dbReference>
<dbReference type="InterPro" id="IPR036390">
    <property type="entry name" value="WH_DNA-bd_sf"/>
</dbReference>
<reference evidence="6 7" key="1">
    <citation type="submission" date="2018-08" db="EMBL/GenBank/DDBJ databases">
        <title>Hydrogenophaga sp. LA-38 isolated from sludge.</title>
        <authorList>
            <person name="Im W.-T."/>
        </authorList>
    </citation>
    <scope>NUCLEOTIDE SEQUENCE [LARGE SCALE GENOMIC DNA]</scope>
    <source>
        <strain evidence="6 7">LA-38</strain>
    </source>
</reference>
<dbReference type="PANTHER" id="PTHR30118">
    <property type="entry name" value="HTH-TYPE TRANSCRIPTIONAL REGULATOR LEUO-RELATED"/>
    <property type="match status" value="1"/>
</dbReference>
<gene>
    <name evidence="6" type="ORF">DY262_06860</name>
</gene>
<dbReference type="Pfam" id="PF03466">
    <property type="entry name" value="LysR_substrate"/>
    <property type="match status" value="1"/>
</dbReference>
<dbReference type="GO" id="GO:0003700">
    <property type="term" value="F:DNA-binding transcription factor activity"/>
    <property type="evidence" value="ECO:0007669"/>
    <property type="project" value="InterPro"/>
</dbReference>
<feature type="domain" description="HTH lysR-type" evidence="5">
    <location>
        <begin position="10"/>
        <end position="67"/>
    </location>
</feature>
<dbReference type="RefSeq" id="WP_116958207.1">
    <property type="nucleotide sequence ID" value="NZ_QVLS01000003.1"/>
</dbReference>
<proteinExistence type="inferred from homology"/>
<organism evidence="6 7">
    <name type="scientific">Hydrogenophaga borbori</name>
    <dbReference type="NCBI Taxonomy" id="2294117"/>
    <lineage>
        <taxon>Bacteria</taxon>
        <taxon>Pseudomonadati</taxon>
        <taxon>Pseudomonadota</taxon>
        <taxon>Betaproteobacteria</taxon>
        <taxon>Burkholderiales</taxon>
        <taxon>Comamonadaceae</taxon>
        <taxon>Hydrogenophaga</taxon>
    </lineage>
</organism>
<evidence type="ECO:0000313" key="6">
    <source>
        <dbReference type="EMBL" id="RFP80157.1"/>
    </source>
</evidence>
<dbReference type="PRINTS" id="PR00039">
    <property type="entry name" value="HTHLYSR"/>
</dbReference>
<keyword evidence="2" id="KW-0805">Transcription regulation</keyword>
<accession>A0A372ELA1</accession>
<dbReference type="SUPFAM" id="SSF53850">
    <property type="entry name" value="Periplasmic binding protein-like II"/>
    <property type="match status" value="1"/>
</dbReference>
<sequence>MKYGPMFERIDLHLIRVLHTVLTERSVSRAAIKLGMYQPAVSAALKRLRELAGDPLLVRSGAGMVPTVAGLRMIEPAADILRSAEVLFSDARAFDPATASHVFSLAASDYLDPLFLPQLVTQIKAQAPNASIDIHPLSSDADYRSHLAQGTVDVVIGNWMRPPDDLHLGRLFGDEVVSLVAKHHPAVRRGWDVEAWLSAEHVAPTPTHPGARGVIDEHLAGLGLTRHITARCPHFGLIPAMVAGSLLVLTTGRQYCERFTEQLPVTILTPPVSFPRMMYYQLWHERTHASNAGRWLRDQVKSVAASLRASESTRAEAA</sequence>
<dbReference type="AlphaFoldDB" id="A0A372ELA1"/>
<protein>
    <submittedName>
        <fullName evidence="6">LysR family transcriptional regulator</fullName>
    </submittedName>
</protein>
<evidence type="ECO:0000256" key="3">
    <source>
        <dbReference type="ARBA" id="ARBA00023125"/>
    </source>
</evidence>
<dbReference type="InterPro" id="IPR050389">
    <property type="entry name" value="LysR-type_TF"/>
</dbReference>
<evidence type="ECO:0000256" key="2">
    <source>
        <dbReference type="ARBA" id="ARBA00023015"/>
    </source>
</evidence>
<evidence type="ECO:0000313" key="7">
    <source>
        <dbReference type="Proteomes" id="UP000261931"/>
    </source>
</evidence>
<dbReference type="Gene3D" id="1.10.10.10">
    <property type="entry name" value="Winged helix-like DNA-binding domain superfamily/Winged helix DNA-binding domain"/>
    <property type="match status" value="1"/>
</dbReference>
<dbReference type="PANTHER" id="PTHR30118:SF15">
    <property type="entry name" value="TRANSCRIPTIONAL REGULATORY PROTEIN"/>
    <property type="match status" value="1"/>
</dbReference>
<dbReference type="Proteomes" id="UP000261931">
    <property type="component" value="Unassembled WGS sequence"/>
</dbReference>
<evidence type="ECO:0000256" key="1">
    <source>
        <dbReference type="ARBA" id="ARBA00009437"/>
    </source>
</evidence>
<comment type="similarity">
    <text evidence="1">Belongs to the LysR transcriptional regulatory family.</text>
</comment>
<dbReference type="EMBL" id="QVLS01000003">
    <property type="protein sequence ID" value="RFP80157.1"/>
    <property type="molecule type" value="Genomic_DNA"/>
</dbReference>
<dbReference type="InterPro" id="IPR036388">
    <property type="entry name" value="WH-like_DNA-bd_sf"/>
</dbReference>
<keyword evidence="4" id="KW-0804">Transcription</keyword>
<comment type="caution">
    <text evidence="6">The sequence shown here is derived from an EMBL/GenBank/DDBJ whole genome shotgun (WGS) entry which is preliminary data.</text>
</comment>
<dbReference type="InterPro" id="IPR005119">
    <property type="entry name" value="LysR_subst-bd"/>
</dbReference>
<name>A0A372ELA1_9BURK</name>
<dbReference type="PROSITE" id="PS50931">
    <property type="entry name" value="HTH_LYSR"/>
    <property type="match status" value="1"/>
</dbReference>
<dbReference type="InterPro" id="IPR000847">
    <property type="entry name" value="LysR_HTH_N"/>
</dbReference>
<keyword evidence="3" id="KW-0238">DNA-binding</keyword>